<evidence type="ECO:0000256" key="2">
    <source>
        <dbReference type="ARBA" id="ARBA00022771"/>
    </source>
</evidence>
<evidence type="ECO:0000259" key="5">
    <source>
        <dbReference type="PROSITE" id="PS51039"/>
    </source>
</evidence>
<evidence type="ECO:0000256" key="3">
    <source>
        <dbReference type="ARBA" id="ARBA00022833"/>
    </source>
</evidence>
<dbReference type="SMART" id="SM00154">
    <property type="entry name" value="ZnF_AN1"/>
    <property type="match status" value="2"/>
</dbReference>
<dbReference type="OrthoDB" id="431929at2759"/>
<dbReference type="SUPFAM" id="SSF118310">
    <property type="entry name" value="AN1-like Zinc finger"/>
    <property type="match status" value="2"/>
</dbReference>
<proteinExistence type="predicted"/>
<dbReference type="GO" id="GO:0008270">
    <property type="term" value="F:zinc ion binding"/>
    <property type="evidence" value="ECO:0007669"/>
    <property type="project" value="UniProtKB-KW"/>
</dbReference>
<evidence type="ECO:0000256" key="4">
    <source>
        <dbReference type="PROSITE-ProRule" id="PRU00449"/>
    </source>
</evidence>
<dbReference type="Pfam" id="PF25327">
    <property type="entry name" value="UBL_ZFAND1"/>
    <property type="match status" value="1"/>
</dbReference>
<keyword evidence="2 4" id="KW-0863">Zinc-finger</keyword>
<organism evidence="6 7">
    <name type="scientific">Trichodelitschia bisporula</name>
    <dbReference type="NCBI Taxonomy" id="703511"/>
    <lineage>
        <taxon>Eukaryota</taxon>
        <taxon>Fungi</taxon>
        <taxon>Dikarya</taxon>
        <taxon>Ascomycota</taxon>
        <taxon>Pezizomycotina</taxon>
        <taxon>Dothideomycetes</taxon>
        <taxon>Dothideomycetes incertae sedis</taxon>
        <taxon>Phaeotrichales</taxon>
        <taxon>Phaeotrichaceae</taxon>
        <taxon>Trichodelitschia</taxon>
    </lineage>
</organism>
<evidence type="ECO:0000313" key="6">
    <source>
        <dbReference type="EMBL" id="KAF2395772.1"/>
    </source>
</evidence>
<dbReference type="GO" id="GO:0005737">
    <property type="term" value="C:cytoplasm"/>
    <property type="evidence" value="ECO:0007669"/>
    <property type="project" value="TreeGrafter"/>
</dbReference>
<dbReference type="AlphaFoldDB" id="A0A6G1HIF4"/>
<keyword evidence="1" id="KW-0479">Metal-binding</keyword>
<dbReference type="InterPro" id="IPR057358">
    <property type="entry name" value="UBL_ZFAND1-like"/>
</dbReference>
<dbReference type="PROSITE" id="PS51039">
    <property type="entry name" value="ZF_AN1"/>
    <property type="match status" value="2"/>
</dbReference>
<dbReference type="InterPro" id="IPR000058">
    <property type="entry name" value="Znf_AN1"/>
</dbReference>
<accession>A0A6G1HIF4</accession>
<feature type="domain" description="AN1-type" evidence="5">
    <location>
        <begin position="21"/>
        <end position="69"/>
    </location>
</feature>
<dbReference type="EMBL" id="ML996711">
    <property type="protein sequence ID" value="KAF2395772.1"/>
    <property type="molecule type" value="Genomic_DNA"/>
</dbReference>
<dbReference type="Gene3D" id="4.10.1110.10">
    <property type="entry name" value="AN1-like Zinc finger"/>
    <property type="match status" value="2"/>
</dbReference>
<dbReference type="InterPro" id="IPR035896">
    <property type="entry name" value="AN1-like_Znf"/>
</dbReference>
<reference evidence="6" key="1">
    <citation type="journal article" date="2020" name="Stud. Mycol.">
        <title>101 Dothideomycetes genomes: a test case for predicting lifestyles and emergence of pathogens.</title>
        <authorList>
            <person name="Haridas S."/>
            <person name="Albert R."/>
            <person name="Binder M."/>
            <person name="Bloem J."/>
            <person name="Labutti K."/>
            <person name="Salamov A."/>
            <person name="Andreopoulos B."/>
            <person name="Baker S."/>
            <person name="Barry K."/>
            <person name="Bills G."/>
            <person name="Bluhm B."/>
            <person name="Cannon C."/>
            <person name="Castanera R."/>
            <person name="Culley D."/>
            <person name="Daum C."/>
            <person name="Ezra D."/>
            <person name="Gonzalez J."/>
            <person name="Henrissat B."/>
            <person name="Kuo A."/>
            <person name="Liang C."/>
            <person name="Lipzen A."/>
            <person name="Lutzoni F."/>
            <person name="Magnuson J."/>
            <person name="Mondo S."/>
            <person name="Nolan M."/>
            <person name="Ohm R."/>
            <person name="Pangilinan J."/>
            <person name="Park H.-J."/>
            <person name="Ramirez L."/>
            <person name="Alfaro M."/>
            <person name="Sun H."/>
            <person name="Tritt A."/>
            <person name="Yoshinaga Y."/>
            <person name="Zwiers L.-H."/>
            <person name="Turgeon B."/>
            <person name="Goodwin S."/>
            <person name="Spatafora J."/>
            <person name="Crous P."/>
            <person name="Grigoriev I."/>
        </authorList>
    </citation>
    <scope>NUCLEOTIDE SEQUENCE</scope>
    <source>
        <strain evidence="6">CBS 262.69</strain>
    </source>
</reference>
<keyword evidence="7" id="KW-1185">Reference proteome</keyword>
<dbReference type="PANTHER" id="PTHR14677">
    <property type="entry name" value="ARSENITE INDUCUBLE RNA ASSOCIATED PROTEIN AIP-1-RELATED"/>
    <property type="match status" value="1"/>
</dbReference>
<dbReference type="Pfam" id="PF01428">
    <property type="entry name" value="zf-AN1"/>
    <property type="match status" value="2"/>
</dbReference>
<sequence length="305" mass="33419">MLSNTSSTVRQTDDTVKGAGLEYGGRCAYSYCTLYTLLPLECLSCHDNFCEQHRLEDAHKCEHKGRWARERTGVNEQTFRTNSAIVRPHPSTCPVDSCRGKIDSSTVGVTCGACGIRFCFKHRHPDLHGCIPTSKAPRQAQLDKGLSALQKIRSWGLAKKTEASSAKTKFVMPSFSASERKNATALAEINKLKMAAKGDQSIPAEKRLYLHVQAARDTAKATYPSGKFFYNKEWAVGRVLDAAAKALQVQNMNNRVQSEDDRLRIYSTEAGRILEFSEKVGDVLINGNTITIMRGAGAGSGVPAA</sequence>
<keyword evidence="3" id="KW-0862">Zinc</keyword>
<evidence type="ECO:0000256" key="1">
    <source>
        <dbReference type="ARBA" id="ARBA00022723"/>
    </source>
</evidence>
<dbReference type="PANTHER" id="PTHR14677:SF40">
    <property type="entry name" value="CDC48-ASSOCIATED UBIQUITIN-LIKE_ZINC FINGER PROTEIN 1"/>
    <property type="match status" value="1"/>
</dbReference>
<feature type="domain" description="AN1-type" evidence="5">
    <location>
        <begin position="87"/>
        <end position="138"/>
    </location>
</feature>
<protein>
    <submittedName>
        <fullName evidence="6">AN1 zinc finger protein-like protein</fullName>
    </submittedName>
</protein>
<evidence type="ECO:0000313" key="7">
    <source>
        <dbReference type="Proteomes" id="UP000799640"/>
    </source>
</evidence>
<name>A0A6G1HIF4_9PEZI</name>
<dbReference type="Proteomes" id="UP000799640">
    <property type="component" value="Unassembled WGS sequence"/>
</dbReference>
<gene>
    <name evidence="6" type="ORF">EJ06DRAFT_263137</name>
</gene>